<dbReference type="Pfam" id="PF00531">
    <property type="entry name" value="Death"/>
    <property type="match status" value="1"/>
</dbReference>
<dbReference type="InterPro" id="IPR036388">
    <property type="entry name" value="WH-like_DNA-bd_sf"/>
</dbReference>
<dbReference type="InterPro" id="IPR000488">
    <property type="entry name" value="Death_dom"/>
</dbReference>
<reference evidence="2" key="1">
    <citation type="journal article" date="2023" name="G3 (Bethesda)">
        <title>Whole genome assembly and annotation of the endangered Caribbean coral Acropora cervicornis.</title>
        <authorList>
            <person name="Selwyn J.D."/>
            <person name="Vollmer S.V."/>
        </authorList>
    </citation>
    <scope>NUCLEOTIDE SEQUENCE</scope>
    <source>
        <strain evidence="2">K2</strain>
    </source>
</reference>
<dbReference type="Proteomes" id="UP001249851">
    <property type="component" value="Unassembled WGS sequence"/>
</dbReference>
<proteinExistence type="predicted"/>
<reference evidence="2" key="2">
    <citation type="journal article" date="2023" name="Science">
        <title>Genomic signatures of disease resistance in endangered staghorn corals.</title>
        <authorList>
            <person name="Vollmer S.V."/>
            <person name="Selwyn J.D."/>
            <person name="Despard B.A."/>
            <person name="Roesel C.L."/>
        </authorList>
    </citation>
    <scope>NUCLEOTIDE SEQUENCE</scope>
    <source>
        <strain evidence="2">K2</strain>
    </source>
</reference>
<dbReference type="Gene3D" id="1.10.533.10">
    <property type="entry name" value="Death Domain, Fas"/>
    <property type="match status" value="1"/>
</dbReference>
<dbReference type="EMBL" id="JARQWQ010000096">
    <property type="protein sequence ID" value="KAK2551608.1"/>
    <property type="molecule type" value="Genomic_DNA"/>
</dbReference>
<evidence type="ECO:0000313" key="2">
    <source>
        <dbReference type="EMBL" id="KAK2551608.1"/>
    </source>
</evidence>
<accession>A0AAD9PZ29</accession>
<dbReference type="InterPro" id="IPR011029">
    <property type="entry name" value="DEATH-like_dom_sf"/>
</dbReference>
<gene>
    <name evidence="2" type="ORF">P5673_027594</name>
</gene>
<sequence length="163" mass="19021">MLQVVLNNGHKWITTEHAKQIACDFCQIHDDVAFKTAVDVLHDQRILIHFDNSEEFNKLVVLDLQSWLIDIMKKVITVKRYDDGEKEFMDFCVEIELLIIGGEEWKFVAERLGFTASEIRYLDHPTRNPFEAALTHYIERNPIKVDDLYDILPECGMPVLTDI</sequence>
<protein>
    <recommendedName>
        <fullName evidence="1">Death domain-containing protein</fullName>
    </recommendedName>
</protein>
<dbReference type="Gene3D" id="1.10.10.10">
    <property type="entry name" value="Winged helix-like DNA-binding domain superfamily/Winged helix DNA-binding domain"/>
    <property type="match status" value="1"/>
</dbReference>
<dbReference type="CDD" id="cd01670">
    <property type="entry name" value="Death"/>
    <property type="match status" value="1"/>
</dbReference>
<evidence type="ECO:0000259" key="1">
    <source>
        <dbReference type="PROSITE" id="PS50017"/>
    </source>
</evidence>
<dbReference type="AlphaFoldDB" id="A0AAD9PZ29"/>
<name>A0AAD9PZ29_ACRCE</name>
<dbReference type="PROSITE" id="PS50017">
    <property type="entry name" value="DEATH_DOMAIN"/>
    <property type="match status" value="1"/>
</dbReference>
<feature type="domain" description="Death" evidence="1">
    <location>
        <begin position="102"/>
        <end position="163"/>
    </location>
</feature>
<dbReference type="GO" id="GO:0007165">
    <property type="term" value="P:signal transduction"/>
    <property type="evidence" value="ECO:0007669"/>
    <property type="project" value="InterPro"/>
</dbReference>
<evidence type="ECO:0000313" key="3">
    <source>
        <dbReference type="Proteomes" id="UP001249851"/>
    </source>
</evidence>
<keyword evidence="3" id="KW-1185">Reference proteome</keyword>
<comment type="caution">
    <text evidence="2">The sequence shown here is derived from an EMBL/GenBank/DDBJ whole genome shotgun (WGS) entry which is preliminary data.</text>
</comment>
<dbReference type="SUPFAM" id="SSF47986">
    <property type="entry name" value="DEATH domain"/>
    <property type="match status" value="1"/>
</dbReference>
<organism evidence="2 3">
    <name type="scientific">Acropora cervicornis</name>
    <name type="common">Staghorn coral</name>
    <dbReference type="NCBI Taxonomy" id="6130"/>
    <lineage>
        <taxon>Eukaryota</taxon>
        <taxon>Metazoa</taxon>
        <taxon>Cnidaria</taxon>
        <taxon>Anthozoa</taxon>
        <taxon>Hexacorallia</taxon>
        <taxon>Scleractinia</taxon>
        <taxon>Astrocoeniina</taxon>
        <taxon>Acroporidae</taxon>
        <taxon>Acropora</taxon>
    </lineage>
</organism>